<accession>A0A6S7GL45</accession>
<organism evidence="4 5">
    <name type="scientific">Paramuricea clavata</name>
    <name type="common">Red gorgonian</name>
    <name type="synonym">Violescent sea-whip</name>
    <dbReference type="NCBI Taxonomy" id="317549"/>
    <lineage>
        <taxon>Eukaryota</taxon>
        <taxon>Metazoa</taxon>
        <taxon>Cnidaria</taxon>
        <taxon>Anthozoa</taxon>
        <taxon>Octocorallia</taxon>
        <taxon>Malacalcyonacea</taxon>
        <taxon>Plexauridae</taxon>
        <taxon>Paramuricea</taxon>
    </lineage>
</organism>
<protein>
    <submittedName>
        <fullName evidence="4">DDB1- and CUL4-associated factor 8-like</fullName>
    </submittedName>
</protein>
<feature type="compositionally biased region" description="Acidic residues" evidence="3">
    <location>
        <begin position="40"/>
        <end position="54"/>
    </location>
</feature>
<feature type="compositionally biased region" description="Polar residues" evidence="3">
    <location>
        <begin position="55"/>
        <end position="65"/>
    </location>
</feature>
<dbReference type="GO" id="GO:0080008">
    <property type="term" value="C:Cul4-RING E3 ubiquitin ligase complex"/>
    <property type="evidence" value="ECO:0007669"/>
    <property type="project" value="TreeGrafter"/>
</dbReference>
<dbReference type="PROSITE" id="PS50294">
    <property type="entry name" value="WD_REPEATS_REGION"/>
    <property type="match status" value="1"/>
</dbReference>
<dbReference type="OrthoDB" id="4869960at2759"/>
<evidence type="ECO:0000313" key="5">
    <source>
        <dbReference type="Proteomes" id="UP001152795"/>
    </source>
</evidence>
<dbReference type="Pfam" id="PF00400">
    <property type="entry name" value="WD40"/>
    <property type="match status" value="1"/>
</dbReference>
<dbReference type="AlphaFoldDB" id="A0A6S7GL45"/>
<keyword evidence="2" id="KW-0677">Repeat</keyword>
<dbReference type="InterPro" id="IPR001680">
    <property type="entry name" value="WD40_rpt"/>
</dbReference>
<feature type="compositionally biased region" description="Acidic residues" evidence="3">
    <location>
        <begin position="15"/>
        <end position="30"/>
    </location>
</feature>
<dbReference type="PANTHER" id="PTHR15574">
    <property type="entry name" value="WD REPEAT DOMAIN-CONTAINING FAMILY"/>
    <property type="match status" value="1"/>
</dbReference>
<evidence type="ECO:0000256" key="3">
    <source>
        <dbReference type="SAM" id="MobiDB-lite"/>
    </source>
</evidence>
<reference evidence="4" key="1">
    <citation type="submission" date="2020-04" db="EMBL/GenBank/DDBJ databases">
        <authorList>
            <person name="Alioto T."/>
            <person name="Alioto T."/>
            <person name="Gomez Garrido J."/>
        </authorList>
    </citation>
    <scope>NUCLEOTIDE SEQUENCE</scope>
    <source>
        <strain evidence="4">A484AB</strain>
    </source>
</reference>
<dbReference type="InterPro" id="IPR036322">
    <property type="entry name" value="WD40_repeat_dom_sf"/>
</dbReference>
<proteinExistence type="predicted"/>
<dbReference type="PROSITE" id="PS50082">
    <property type="entry name" value="WD_REPEATS_2"/>
    <property type="match status" value="1"/>
</dbReference>
<comment type="caution">
    <text evidence="4">The sequence shown here is derived from an EMBL/GenBank/DDBJ whole genome shotgun (WGS) entry which is preliminary data.</text>
</comment>
<dbReference type="PANTHER" id="PTHR15574:SF21">
    <property type="entry name" value="DDB1- AND CUL4-ASSOCIATED FACTOR 8"/>
    <property type="match status" value="1"/>
</dbReference>
<gene>
    <name evidence="4" type="ORF">PACLA_8A033659</name>
</gene>
<feature type="region of interest" description="Disordered" evidence="3">
    <location>
        <begin position="1"/>
        <end position="148"/>
    </location>
</feature>
<dbReference type="SMART" id="SM00320">
    <property type="entry name" value="WD40"/>
    <property type="match status" value="1"/>
</dbReference>
<dbReference type="Proteomes" id="UP001152795">
    <property type="component" value="Unassembled WGS sequence"/>
</dbReference>
<dbReference type="InterPro" id="IPR015943">
    <property type="entry name" value="WD40/YVTN_repeat-like_dom_sf"/>
</dbReference>
<feature type="compositionally biased region" description="Basic and acidic residues" evidence="3">
    <location>
        <begin position="1"/>
        <end position="14"/>
    </location>
</feature>
<keyword evidence="5" id="KW-1185">Reference proteome</keyword>
<sequence length="274" mass="31093">MSSDSEKREEREAILDEEGDVYETPEEIELDERQAVHEEENWESTGDSDTENDSDPSGTDRLSSENADELDSPCLCKETSGNDEGKASVSSSNNKRKLRSKKASSQENSDDNDSWDNSDSDEEPELLQSTDSDSDNGPTTDEPKTLERLGIALNKSERIWKSHKSLHSRELGFSTPYLFTRNVTGSLNMIQKFKLERKLEYHTGCVNTLHFNETGDVLVSGSDDLNLVLWDWTRGKKKFHYESGHTGNVFQVIHQLECSMHHTVYAYYLNLIPC</sequence>
<feature type="compositionally biased region" description="Acidic residues" evidence="3">
    <location>
        <begin position="108"/>
        <end position="125"/>
    </location>
</feature>
<dbReference type="InterPro" id="IPR045151">
    <property type="entry name" value="DCAF8"/>
</dbReference>
<keyword evidence="1" id="KW-0853">WD repeat</keyword>
<evidence type="ECO:0000313" key="4">
    <source>
        <dbReference type="EMBL" id="CAB3992365.1"/>
    </source>
</evidence>
<evidence type="ECO:0000256" key="2">
    <source>
        <dbReference type="ARBA" id="ARBA00022737"/>
    </source>
</evidence>
<name>A0A6S7GL45_PARCT</name>
<evidence type="ECO:0000256" key="1">
    <source>
        <dbReference type="ARBA" id="ARBA00022574"/>
    </source>
</evidence>
<dbReference type="Gene3D" id="2.130.10.10">
    <property type="entry name" value="YVTN repeat-like/Quinoprotein amine dehydrogenase"/>
    <property type="match status" value="1"/>
</dbReference>
<dbReference type="EMBL" id="CACRXK020002033">
    <property type="protein sequence ID" value="CAB3992365.1"/>
    <property type="molecule type" value="Genomic_DNA"/>
</dbReference>
<dbReference type="SUPFAM" id="SSF50978">
    <property type="entry name" value="WD40 repeat-like"/>
    <property type="match status" value="1"/>
</dbReference>
<dbReference type="GO" id="GO:0005737">
    <property type="term" value="C:cytoplasm"/>
    <property type="evidence" value="ECO:0007669"/>
    <property type="project" value="TreeGrafter"/>
</dbReference>
<feature type="compositionally biased region" description="Polar residues" evidence="3">
    <location>
        <begin position="127"/>
        <end position="139"/>
    </location>
</feature>